<evidence type="ECO:0000313" key="2">
    <source>
        <dbReference type="Proteomes" id="UP000479000"/>
    </source>
</evidence>
<evidence type="ECO:0000313" key="1">
    <source>
        <dbReference type="EMBL" id="CAB0004001.1"/>
    </source>
</evidence>
<reference evidence="1 2" key="1">
    <citation type="submission" date="2020-02" db="EMBL/GenBank/DDBJ databases">
        <authorList>
            <person name="Ferguson B K."/>
        </authorList>
    </citation>
    <scope>NUCLEOTIDE SEQUENCE [LARGE SCALE GENOMIC DNA]</scope>
</reference>
<dbReference type="PANTHER" id="PTHR10773:SF19">
    <property type="match status" value="1"/>
</dbReference>
<dbReference type="EMBL" id="CADCXU010014316">
    <property type="protein sequence ID" value="CAB0004001.1"/>
    <property type="molecule type" value="Genomic_DNA"/>
</dbReference>
<dbReference type="PANTHER" id="PTHR10773">
    <property type="entry name" value="DNA-DIRECTED RNA POLYMERASES I, II, AND III SUBUNIT RPABC2"/>
    <property type="match status" value="1"/>
</dbReference>
<protein>
    <submittedName>
        <fullName evidence="1">Uncharacterized protein</fullName>
    </submittedName>
</protein>
<sequence length="277" mass="31946">MKAKIFPNSYQRHIQMKEAARKSKEDDEADALNQDKPDFHLVCFDLMAVQNLLMVSAGMAYYKLKLCIHKFTIYNMINHESMNYWFDETASDLSASTYASCVVDYLSERLDTALQPIVIYSDGCTAQNRNSILSNALLHLAVSKKVSITHKYLERGHTQLECDSVHSVIGRKFKHIDIHLPSQLIQLTYSARVKPSLYNSKLVDHTFFEDFTKNMTCFRTLFYFSIRPGRSSGDAVVVDIKALKYLPTGFIQYKLHFEDDFKDLPRRPAVIRPPRNL</sequence>
<dbReference type="OrthoDB" id="6614966at2759"/>
<proteinExistence type="predicted"/>
<name>A0A6H5GNS7_9HEMI</name>
<organism evidence="1 2">
    <name type="scientific">Nesidiocoris tenuis</name>
    <dbReference type="NCBI Taxonomy" id="355587"/>
    <lineage>
        <taxon>Eukaryota</taxon>
        <taxon>Metazoa</taxon>
        <taxon>Ecdysozoa</taxon>
        <taxon>Arthropoda</taxon>
        <taxon>Hexapoda</taxon>
        <taxon>Insecta</taxon>
        <taxon>Pterygota</taxon>
        <taxon>Neoptera</taxon>
        <taxon>Paraneoptera</taxon>
        <taxon>Hemiptera</taxon>
        <taxon>Heteroptera</taxon>
        <taxon>Panheteroptera</taxon>
        <taxon>Cimicomorpha</taxon>
        <taxon>Miridae</taxon>
        <taxon>Dicyphina</taxon>
        <taxon>Nesidiocoris</taxon>
    </lineage>
</organism>
<dbReference type="Proteomes" id="UP000479000">
    <property type="component" value="Unassembled WGS sequence"/>
</dbReference>
<accession>A0A6H5GNS7</accession>
<dbReference type="AlphaFoldDB" id="A0A6H5GNS7"/>
<keyword evidence="2" id="KW-1185">Reference proteome</keyword>
<gene>
    <name evidence="1" type="ORF">NTEN_LOCUS9478</name>
</gene>